<evidence type="ECO:0008006" key="3">
    <source>
        <dbReference type="Google" id="ProtNLM"/>
    </source>
</evidence>
<evidence type="ECO:0000313" key="1">
    <source>
        <dbReference type="EMBL" id="KIG18431.1"/>
    </source>
</evidence>
<dbReference type="Proteomes" id="UP000031599">
    <property type="component" value="Unassembled WGS sequence"/>
</dbReference>
<name>A0A0C2D5H8_9BACT</name>
<accession>A0A0C2D5H8</accession>
<reference evidence="1 2" key="1">
    <citation type="submission" date="2014-12" db="EMBL/GenBank/DDBJ databases">
        <title>Genome assembly of Enhygromyxa salina DSM 15201.</title>
        <authorList>
            <person name="Sharma G."/>
            <person name="Subramanian S."/>
        </authorList>
    </citation>
    <scope>NUCLEOTIDE SEQUENCE [LARGE SCALE GENOMIC DNA]</scope>
    <source>
        <strain evidence="1 2">DSM 15201</strain>
    </source>
</reference>
<comment type="caution">
    <text evidence="1">The sequence shown here is derived from an EMBL/GenBank/DDBJ whole genome shotgun (WGS) entry which is preliminary data.</text>
</comment>
<evidence type="ECO:0000313" key="2">
    <source>
        <dbReference type="Proteomes" id="UP000031599"/>
    </source>
</evidence>
<protein>
    <recommendedName>
        <fullName evidence="3">DUF4276 domain-containing protein</fullName>
    </recommendedName>
</protein>
<sequence length="218" mass="24386">MRAAFIAEGKSERALIGVLEQLCRRAGVDEVEIEWAQDLLVHFDRLGKQLGPRIQTLLTHDPDFDLLFIHRDADQAGLEARRAEIDEALASCPGSPGCVRVIPVRETEAWLLADPRPLRDVVGNPGRSNDLGLPRKPAQIEACSDPKQALRDSLARASLSSRKHKLKTLTNTQFGEFRARLLEQLDIDGPVTKLDSWQRLLEELESACAWLAQRELPD</sequence>
<dbReference type="EMBL" id="JMCC02000011">
    <property type="protein sequence ID" value="KIG18431.1"/>
    <property type="molecule type" value="Genomic_DNA"/>
</dbReference>
<dbReference type="RefSeq" id="WP_052547052.1">
    <property type="nucleotide sequence ID" value="NZ_JMCC02000011.1"/>
</dbReference>
<dbReference type="AlphaFoldDB" id="A0A0C2D5H8"/>
<gene>
    <name evidence="1" type="ORF">DB30_00716</name>
</gene>
<proteinExistence type="predicted"/>
<organism evidence="1 2">
    <name type="scientific">Enhygromyxa salina</name>
    <dbReference type="NCBI Taxonomy" id="215803"/>
    <lineage>
        <taxon>Bacteria</taxon>
        <taxon>Pseudomonadati</taxon>
        <taxon>Myxococcota</taxon>
        <taxon>Polyangia</taxon>
        <taxon>Nannocystales</taxon>
        <taxon>Nannocystaceae</taxon>
        <taxon>Enhygromyxa</taxon>
    </lineage>
</organism>